<organism evidence="2 3">
    <name type="scientific">Elysia marginata</name>
    <dbReference type="NCBI Taxonomy" id="1093978"/>
    <lineage>
        <taxon>Eukaryota</taxon>
        <taxon>Metazoa</taxon>
        <taxon>Spiralia</taxon>
        <taxon>Lophotrochozoa</taxon>
        <taxon>Mollusca</taxon>
        <taxon>Gastropoda</taxon>
        <taxon>Heterobranchia</taxon>
        <taxon>Euthyneura</taxon>
        <taxon>Panpulmonata</taxon>
        <taxon>Sacoglossa</taxon>
        <taxon>Placobranchoidea</taxon>
        <taxon>Plakobranchidae</taxon>
        <taxon>Elysia</taxon>
    </lineage>
</organism>
<dbReference type="PANTHER" id="PTHR24020:SF87">
    <property type="entry name" value="COLLAGEN ALPHA-1(VI) CHAIN-LIKE"/>
    <property type="match status" value="1"/>
</dbReference>
<keyword evidence="2" id="KW-0176">Collagen</keyword>
<dbReference type="CDD" id="cd01450">
    <property type="entry name" value="vWFA_subfamily_ECM"/>
    <property type="match status" value="1"/>
</dbReference>
<reference evidence="2 3" key="1">
    <citation type="journal article" date="2021" name="Elife">
        <title>Chloroplast acquisition without the gene transfer in kleptoplastic sea slugs, Plakobranchus ocellatus.</title>
        <authorList>
            <person name="Maeda T."/>
            <person name="Takahashi S."/>
            <person name="Yoshida T."/>
            <person name="Shimamura S."/>
            <person name="Takaki Y."/>
            <person name="Nagai Y."/>
            <person name="Toyoda A."/>
            <person name="Suzuki Y."/>
            <person name="Arimoto A."/>
            <person name="Ishii H."/>
            <person name="Satoh N."/>
            <person name="Nishiyama T."/>
            <person name="Hasebe M."/>
            <person name="Maruyama T."/>
            <person name="Minagawa J."/>
            <person name="Obokata J."/>
            <person name="Shigenobu S."/>
        </authorList>
    </citation>
    <scope>NUCLEOTIDE SEQUENCE [LARGE SCALE GENOMIC DNA]</scope>
</reference>
<dbReference type="SUPFAM" id="SSF53300">
    <property type="entry name" value="vWA-like"/>
    <property type="match status" value="1"/>
</dbReference>
<comment type="caution">
    <text evidence="2">The sequence shown here is derived from an EMBL/GenBank/DDBJ whole genome shotgun (WGS) entry which is preliminary data.</text>
</comment>
<dbReference type="PROSITE" id="PS50234">
    <property type="entry name" value="VWFA"/>
    <property type="match status" value="1"/>
</dbReference>
<name>A0AAV4EWG0_9GAST</name>
<dbReference type="EMBL" id="BMAT01003948">
    <property type="protein sequence ID" value="GFR65384.1"/>
    <property type="molecule type" value="Genomic_DNA"/>
</dbReference>
<evidence type="ECO:0000313" key="2">
    <source>
        <dbReference type="EMBL" id="GFR65384.1"/>
    </source>
</evidence>
<accession>A0AAV4EWG0</accession>
<dbReference type="InterPro" id="IPR050525">
    <property type="entry name" value="ECM_Assembly_Org"/>
</dbReference>
<feature type="domain" description="VWFA" evidence="1">
    <location>
        <begin position="51"/>
        <end position="188"/>
    </location>
</feature>
<feature type="non-terminal residue" evidence="2">
    <location>
        <position position="196"/>
    </location>
</feature>
<dbReference type="Gene3D" id="3.40.50.410">
    <property type="entry name" value="von Willebrand factor, type A domain"/>
    <property type="match status" value="1"/>
</dbReference>
<dbReference type="PANTHER" id="PTHR24020">
    <property type="entry name" value="COLLAGEN ALPHA"/>
    <property type="match status" value="1"/>
</dbReference>
<keyword evidence="3" id="KW-1185">Reference proteome</keyword>
<evidence type="ECO:0000259" key="1">
    <source>
        <dbReference type="PROSITE" id="PS50234"/>
    </source>
</evidence>
<dbReference type="InterPro" id="IPR002035">
    <property type="entry name" value="VWF_A"/>
</dbReference>
<dbReference type="AlphaFoldDB" id="A0AAV4EWG0"/>
<evidence type="ECO:0000313" key="3">
    <source>
        <dbReference type="Proteomes" id="UP000762676"/>
    </source>
</evidence>
<gene>
    <name evidence="2" type="ORF">ElyMa_001946000</name>
</gene>
<dbReference type="InterPro" id="IPR036465">
    <property type="entry name" value="vWFA_dom_sf"/>
</dbReference>
<proteinExistence type="predicted"/>
<dbReference type="Pfam" id="PF00092">
    <property type="entry name" value="VWA"/>
    <property type="match status" value="1"/>
</dbReference>
<sequence length="196" mass="22398">MTIWEKTNLSLCPITFPSDKVPDVLNDFFVEKVDKMRQELDAKQAEHHCREFNGDVFNQPVTEQSFGLDKYTSKADILNHISKMKHRHGWNTETRLAIRNMRDVQFNLTNVRPGAERIALVLTDGNSQKHKLTKNQARLSAEAGIIMISVGIGFRVNQAELLNIAAGNKSRVFSVKSFRHLGNILEPLRHKICRPH</sequence>
<dbReference type="GO" id="GO:0005581">
    <property type="term" value="C:collagen trimer"/>
    <property type="evidence" value="ECO:0007669"/>
    <property type="project" value="UniProtKB-KW"/>
</dbReference>
<dbReference type="Proteomes" id="UP000762676">
    <property type="component" value="Unassembled WGS sequence"/>
</dbReference>
<protein>
    <submittedName>
        <fullName evidence="2">Collagen alpha-1(XXI) chain</fullName>
    </submittedName>
</protein>